<proteinExistence type="predicted"/>
<accession>A0A9Q3E739</accession>
<keyword evidence="2" id="KW-1185">Reference proteome</keyword>
<sequence>MNKAGKWYLTEQTLEERRFYNQWQRMFKLEVELLKKNHWSKFLAKDNQVHPFQALRFTKPSSSNKIEALINDNGTLMTNLAQKVGILFQGTFEIAAPIDTKEIKEVKIEIQNGVQSTLQQKISQAIKKIPNKVPNKVIKISNED</sequence>
<protein>
    <submittedName>
        <fullName evidence="1">Uncharacterized protein</fullName>
    </submittedName>
</protein>
<dbReference type="EMBL" id="AVOT02023666">
    <property type="protein sequence ID" value="MBW0513860.1"/>
    <property type="molecule type" value="Genomic_DNA"/>
</dbReference>
<evidence type="ECO:0000313" key="1">
    <source>
        <dbReference type="EMBL" id="MBW0513860.1"/>
    </source>
</evidence>
<dbReference type="Proteomes" id="UP000765509">
    <property type="component" value="Unassembled WGS sequence"/>
</dbReference>
<organism evidence="1 2">
    <name type="scientific">Austropuccinia psidii MF-1</name>
    <dbReference type="NCBI Taxonomy" id="1389203"/>
    <lineage>
        <taxon>Eukaryota</taxon>
        <taxon>Fungi</taxon>
        <taxon>Dikarya</taxon>
        <taxon>Basidiomycota</taxon>
        <taxon>Pucciniomycotina</taxon>
        <taxon>Pucciniomycetes</taxon>
        <taxon>Pucciniales</taxon>
        <taxon>Sphaerophragmiaceae</taxon>
        <taxon>Austropuccinia</taxon>
    </lineage>
</organism>
<gene>
    <name evidence="1" type="ORF">O181_053575</name>
</gene>
<reference evidence="1" key="1">
    <citation type="submission" date="2021-03" db="EMBL/GenBank/DDBJ databases">
        <title>Draft genome sequence of rust myrtle Austropuccinia psidii MF-1, a brazilian biotype.</title>
        <authorList>
            <person name="Quecine M.C."/>
            <person name="Pachon D.M.R."/>
            <person name="Bonatelli M.L."/>
            <person name="Correr F.H."/>
            <person name="Franceschini L.M."/>
            <person name="Leite T.F."/>
            <person name="Margarido G.R.A."/>
            <person name="Almeida C.A."/>
            <person name="Ferrarezi J.A."/>
            <person name="Labate C.A."/>
        </authorList>
    </citation>
    <scope>NUCLEOTIDE SEQUENCE</scope>
    <source>
        <strain evidence="1">MF-1</strain>
    </source>
</reference>
<dbReference type="AlphaFoldDB" id="A0A9Q3E739"/>
<comment type="caution">
    <text evidence="1">The sequence shown here is derived from an EMBL/GenBank/DDBJ whole genome shotgun (WGS) entry which is preliminary data.</text>
</comment>
<name>A0A9Q3E739_9BASI</name>
<evidence type="ECO:0000313" key="2">
    <source>
        <dbReference type="Proteomes" id="UP000765509"/>
    </source>
</evidence>